<sequence length="938" mass="101061">MAIQRITLNINGVDRDILCNPEQDSLADVVRRLGLTGTKIGCGTGQCGACTLLLDGEVTRSCVKKMKHVRAYARVETIEGIGSPENLHPLQQAFITYAGVQCGFCSPGFIMSAKGLLMRNPNPTRAEVREWFTRHGNICRCTGYKPVVDAVMAAAAVLRGEKTRDDITFSPPEDGRLYGSDFPKPTALSRVLGQCDFGADIAARMPEGALHLAVVLAKCAHARIRSIDMEEALAMPGVVKVITAKDVKGTNRLVAPQGTVHSRCDGLDRPVICGEVVRRYGDVVAVVAARTRHQARAAAERVQVAYEALPAVMSFMEAAREGAYPVHEGTPNVYMEQPLYKGKDTRELLERAEHVAVGSFATSRQPHLTVEPDVVQAYPQDGGVTVHCKGQYLYGNIAQMASAIGLPGEKVRLVGNPAGGSFGYSMSPGNTALAAACALALEAPVSLVLSYAEHQHMTGKRSPVYANIRLACDATGRLTAMDFLAGIDHGAYSEMAGALTTKVCRFFGYPYSIPNIRGLVRTAFTNNNFGTAFRAFGSPQAYMASEQIVDMLAKKIGMDPFDFRYLNVAAEGETCSTSVPYREYPMRAMMDMLRPHYRKALETARAESTAERRRGVGIAWGGYHVSKVPDHAEVDLELNEDGSVTHYSTWADVGQGADTGSILHVHEALRPLDLKPEAIRLIRNDTGLCPDTGSASGSRSHHAAGMATLDAASRLLAAMRKEDGTYRTWQEMRDAGIPTRYRGVHAEDWSDIDPDTGHGYGAIAQNYVLFMAEVEVEPATGKTRVLGATIVADIGTVGSRQAVLGQAWGGFSHAVGFALSENYEDMKKHASLRGAGVPRCNDVPDTFTVLFHETYRENGPHGSTGCAEGFQSAGHAAILNGIDAAVGVRVATLPVTPEKLKAALDAQAQGIASGQAPWDLGCRLYERPESLRKEYPAS</sequence>
<dbReference type="InterPro" id="IPR006058">
    <property type="entry name" value="2Fe2S_fd_BS"/>
</dbReference>
<keyword evidence="2" id="KW-0500">Molybdenum</keyword>
<evidence type="ECO:0000313" key="8">
    <source>
        <dbReference type="Proteomes" id="UP000824264"/>
    </source>
</evidence>
<dbReference type="InterPro" id="IPR002888">
    <property type="entry name" value="2Fe-2S-bd"/>
</dbReference>
<dbReference type="Gene3D" id="1.10.150.120">
    <property type="entry name" value="[2Fe-2S]-binding domain"/>
    <property type="match status" value="1"/>
</dbReference>
<evidence type="ECO:0000313" key="7">
    <source>
        <dbReference type="EMBL" id="HIW77770.1"/>
    </source>
</evidence>
<evidence type="ECO:0000256" key="3">
    <source>
        <dbReference type="ARBA" id="ARBA00022723"/>
    </source>
</evidence>
<dbReference type="SUPFAM" id="SSF54665">
    <property type="entry name" value="CO dehydrogenase molybdoprotein N-domain-like"/>
    <property type="match status" value="1"/>
</dbReference>
<dbReference type="CDD" id="cd00207">
    <property type="entry name" value="fer2"/>
    <property type="match status" value="1"/>
</dbReference>
<dbReference type="Gene3D" id="3.10.20.30">
    <property type="match status" value="1"/>
</dbReference>
<dbReference type="SUPFAM" id="SSF56003">
    <property type="entry name" value="Molybdenum cofactor-binding domain"/>
    <property type="match status" value="1"/>
</dbReference>
<dbReference type="PROSITE" id="PS51085">
    <property type="entry name" value="2FE2S_FER_2"/>
    <property type="match status" value="1"/>
</dbReference>
<feature type="domain" description="2Fe-2S ferredoxin-type" evidence="6">
    <location>
        <begin position="4"/>
        <end position="81"/>
    </location>
</feature>
<dbReference type="SUPFAM" id="SSF54292">
    <property type="entry name" value="2Fe-2S ferredoxin-like"/>
    <property type="match status" value="1"/>
</dbReference>
<dbReference type="Pfam" id="PF20256">
    <property type="entry name" value="MoCoBD_2"/>
    <property type="match status" value="1"/>
</dbReference>
<comment type="caution">
    <text evidence="7">The sequence shown here is derived from an EMBL/GenBank/DDBJ whole genome shotgun (WGS) entry which is preliminary data.</text>
</comment>
<organism evidence="7 8">
    <name type="scientific">Candidatus Bilophila faecipullorum</name>
    <dbReference type="NCBI Taxonomy" id="2838482"/>
    <lineage>
        <taxon>Bacteria</taxon>
        <taxon>Pseudomonadati</taxon>
        <taxon>Thermodesulfobacteriota</taxon>
        <taxon>Desulfovibrionia</taxon>
        <taxon>Desulfovibrionales</taxon>
        <taxon>Desulfovibrionaceae</taxon>
        <taxon>Bilophila</taxon>
    </lineage>
</organism>
<dbReference type="SMART" id="SM01008">
    <property type="entry name" value="Ald_Xan_dh_C"/>
    <property type="match status" value="1"/>
</dbReference>
<reference evidence="7" key="1">
    <citation type="journal article" date="2021" name="PeerJ">
        <title>Extensive microbial diversity within the chicken gut microbiome revealed by metagenomics and culture.</title>
        <authorList>
            <person name="Gilroy R."/>
            <person name="Ravi A."/>
            <person name="Getino M."/>
            <person name="Pursley I."/>
            <person name="Horton D.L."/>
            <person name="Alikhan N.F."/>
            <person name="Baker D."/>
            <person name="Gharbi K."/>
            <person name="Hall N."/>
            <person name="Watson M."/>
            <person name="Adriaenssens E.M."/>
            <person name="Foster-Nyarko E."/>
            <person name="Jarju S."/>
            <person name="Secka A."/>
            <person name="Antonio M."/>
            <person name="Oren A."/>
            <person name="Chaudhuri R.R."/>
            <person name="La Ragione R."/>
            <person name="Hildebrand F."/>
            <person name="Pallen M.J."/>
        </authorList>
    </citation>
    <scope>NUCLEOTIDE SEQUENCE</scope>
    <source>
        <strain evidence="7">ChiSxjej5B17-1746</strain>
    </source>
</reference>
<dbReference type="SUPFAM" id="SSF47741">
    <property type="entry name" value="CO dehydrogenase ISP C-domain like"/>
    <property type="match status" value="1"/>
</dbReference>
<evidence type="ECO:0000256" key="5">
    <source>
        <dbReference type="ARBA" id="ARBA00023004"/>
    </source>
</evidence>
<dbReference type="Gene3D" id="3.90.1170.50">
    <property type="entry name" value="Aldehyde oxidase/xanthine dehydrogenase, a/b hammerhead"/>
    <property type="match status" value="1"/>
</dbReference>
<dbReference type="Proteomes" id="UP000824264">
    <property type="component" value="Unassembled WGS sequence"/>
</dbReference>
<keyword evidence="4" id="KW-0560">Oxidoreductase</keyword>
<protein>
    <submittedName>
        <fullName evidence="7">Molybdopterin-dependent oxidoreductase</fullName>
    </submittedName>
</protein>
<dbReference type="PANTHER" id="PTHR11908">
    <property type="entry name" value="XANTHINE DEHYDROGENASE"/>
    <property type="match status" value="1"/>
</dbReference>
<dbReference type="InterPro" id="IPR012675">
    <property type="entry name" value="Beta-grasp_dom_sf"/>
</dbReference>
<evidence type="ECO:0000256" key="4">
    <source>
        <dbReference type="ARBA" id="ARBA00023002"/>
    </source>
</evidence>
<reference evidence="7" key="2">
    <citation type="submission" date="2021-04" db="EMBL/GenBank/DDBJ databases">
        <authorList>
            <person name="Gilroy R."/>
        </authorList>
    </citation>
    <scope>NUCLEOTIDE SEQUENCE</scope>
    <source>
        <strain evidence="7">ChiSxjej5B17-1746</strain>
    </source>
</reference>
<proteinExistence type="inferred from homology"/>
<dbReference type="GO" id="GO:0016491">
    <property type="term" value="F:oxidoreductase activity"/>
    <property type="evidence" value="ECO:0007669"/>
    <property type="project" value="UniProtKB-KW"/>
</dbReference>
<dbReference type="PROSITE" id="PS00197">
    <property type="entry name" value="2FE2S_FER_1"/>
    <property type="match status" value="1"/>
</dbReference>
<keyword evidence="5" id="KW-0408">Iron</keyword>
<accession>A0A9D1QYR3</accession>
<dbReference type="InterPro" id="IPR036856">
    <property type="entry name" value="Ald_Oxase/Xan_DH_a/b_sf"/>
</dbReference>
<name>A0A9D1QYR3_9BACT</name>
<dbReference type="Pfam" id="PF01799">
    <property type="entry name" value="Fer2_2"/>
    <property type="match status" value="1"/>
</dbReference>
<evidence type="ECO:0000256" key="2">
    <source>
        <dbReference type="ARBA" id="ARBA00022505"/>
    </source>
</evidence>
<dbReference type="InterPro" id="IPR000674">
    <property type="entry name" value="Ald_Oxase/Xan_DH_a/b"/>
</dbReference>
<dbReference type="GO" id="GO:0051537">
    <property type="term" value="F:2 iron, 2 sulfur cluster binding"/>
    <property type="evidence" value="ECO:0007669"/>
    <property type="project" value="InterPro"/>
</dbReference>
<dbReference type="InterPro" id="IPR036010">
    <property type="entry name" value="2Fe-2S_ferredoxin-like_sf"/>
</dbReference>
<evidence type="ECO:0000259" key="6">
    <source>
        <dbReference type="PROSITE" id="PS51085"/>
    </source>
</evidence>
<dbReference type="InterPro" id="IPR008274">
    <property type="entry name" value="AldOxase/xan_DH_MoCoBD1"/>
</dbReference>
<comment type="similarity">
    <text evidence="1">Belongs to the xanthine dehydrogenase family.</text>
</comment>
<dbReference type="AlphaFoldDB" id="A0A9D1QYR3"/>
<dbReference type="InterPro" id="IPR016208">
    <property type="entry name" value="Ald_Oxase/xanthine_DH-like"/>
</dbReference>
<dbReference type="Pfam" id="PF02738">
    <property type="entry name" value="MoCoBD_1"/>
    <property type="match status" value="1"/>
</dbReference>
<dbReference type="PANTHER" id="PTHR11908:SF132">
    <property type="entry name" value="ALDEHYDE OXIDASE 1-RELATED"/>
    <property type="match status" value="1"/>
</dbReference>
<dbReference type="Pfam" id="PF00111">
    <property type="entry name" value="Fer2"/>
    <property type="match status" value="1"/>
</dbReference>
<dbReference type="Gene3D" id="3.30.365.10">
    <property type="entry name" value="Aldehyde oxidase/xanthine dehydrogenase, molybdopterin binding domain"/>
    <property type="match status" value="4"/>
</dbReference>
<dbReference type="EMBL" id="DXGI01000046">
    <property type="protein sequence ID" value="HIW77770.1"/>
    <property type="molecule type" value="Genomic_DNA"/>
</dbReference>
<dbReference type="InterPro" id="IPR037165">
    <property type="entry name" value="AldOxase/xan_DH_Mopterin-bd_sf"/>
</dbReference>
<dbReference type="InterPro" id="IPR036884">
    <property type="entry name" value="2Fe-2S-bd_dom_sf"/>
</dbReference>
<dbReference type="NCBIfam" id="NF045668">
    <property type="entry name" value="pterin_aldehy"/>
    <property type="match status" value="1"/>
</dbReference>
<dbReference type="GO" id="GO:0005506">
    <property type="term" value="F:iron ion binding"/>
    <property type="evidence" value="ECO:0007669"/>
    <property type="project" value="InterPro"/>
</dbReference>
<gene>
    <name evidence="7" type="ORF">H9874_01310</name>
</gene>
<evidence type="ECO:0000256" key="1">
    <source>
        <dbReference type="ARBA" id="ARBA00006849"/>
    </source>
</evidence>
<dbReference type="Pfam" id="PF01315">
    <property type="entry name" value="Ald_Xan_dh_C"/>
    <property type="match status" value="1"/>
</dbReference>
<dbReference type="InterPro" id="IPR054705">
    <property type="entry name" value="Mop"/>
</dbReference>
<dbReference type="InterPro" id="IPR001041">
    <property type="entry name" value="2Fe-2S_ferredoxin-type"/>
</dbReference>
<keyword evidence="3" id="KW-0479">Metal-binding</keyword>
<dbReference type="InterPro" id="IPR046867">
    <property type="entry name" value="AldOxase/xan_DH_MoCoBD2"/>
</dbReference>